<name>A0A3S0ZD23_9BURK</name>
<keyword evidence="1" id="KW-0812">Transmembrane</keyword>
<dbReference type="Proteomes" id="UP000281118">
    <property type="component" value="Unassembled WGS sequence"/>
</dbReference>
<dbReference type="AlphaFoldDB" id="A0A3S0ZD23"/>
<gene>
    <name evidence="3" type="ORF">EJP67_07325</name>
</gene>
<dbReference type="PANTHER" id="PTHR43283:SF3">
    <property type="entry name" value="BETA-LACTAMASE FAMILY PROTEIN (AFU_ORTHOLOGUE AFUA_5G07500)"/>
    <property type="match status" value="1"/>
</dbReference>
<keyword evidence="1" id="KW-0472">Membrane</keyword>
<dbReference type="Pfam" id="PF00144">
    <property type="entry name" value="Beta-lactamase"/>
    <property type="match status" value="1"/>
</dbReference>
<feature type="transmembrane region" description="Helical" evidence="1">
    <location>
        <begin position="6"/>
        <end position="23"/>
    </location>
</feature>
<protein>
    <submittedName>
        <fullName evidence="3">Class A beta-lactamase-related serine hydrolase</fullName>
    </submittedName>
</protein>
<dbReference type="Gene3D" id="3.40.710.10">
    <property type="entry name" value="DD-peptidase/beta-lactamase superfamily"/>
    <property type="match status" value="1"/>
</dbReference>
<feature type="domain" description="Beta-lactamase-related" evidence="2">
    <location>
        <begin position="99"/>
        <end position="297"/>
    </location>
</feature>
<accession>A0A3S0ZD23</accession>
<proteinExistence type="predicted"/>
<comment type="caution">
    <text evidence="3">The sequence shown here is derived from an EMBL/GenBank/DDBJ whole genome shotgun (WGS) entry which is preliminary data.</text>
</comment>
<organism evidence="3 4">
    <name type="scientific">Variovorax guangxiensis</name>
    <dbReference type="NCBI Taxonomy" id="1775474"/>
    <lineage>
        <taxon>Bacteria</taxon>
        <taxon>Pseudomonadati</taxon>
        <taxon>Pseudomonadota</taxon>
        <taxon>Betaproteobacteria</taxon>
        <taxon>Burkholderiales</taxon>
        <taxon>Comamonadaceae</taxon>
        <taxon>Variovorax</taxon>
    </lineage>
</organism>
<dbReference type="OrthoDB" id="9799367at2"/>
<reference evidence="3 4" key="1">
    <citation type="submission" date="2018-12" db="EMBL/GenBank/DDBJ databases">
        <title>The genome sequences of Variovorax guangxiensis DSM 27352.</title>
        <authorList>
            <person name="Gao J."/>
            <person name="Sun J."/>
        </authorList>
    </citation>
    <scope>NUCLEOTIDE SEQUENCE [LARGE SCALE GENOMIC DNA]</scope>
    <source>
        <strain evidence="3 4">DSM 27352</strain>
    </source>
</reference>
<dbReference type="SUPFAM" id="SSF56601">
    <property type="entry name" value="beta-lactamase/transpeptidase-like"/>
    <property type="match status" value="1"/>
</dbReference>
<keyword evidence="3" id="KW-0378">Hydrolase</keyword>
<dbReference type="PANTHER" id="PTHR43283">
    <property type="entry name" value="BETA-LACTAMASE-RELATED"/>
    <property type="match status" value="1"/>
</dbReference>
<dbReference type="InterPro" id="IPR012338">
    <property type="entry name" value="Beta-lactam/transpept-like"/>
</dbReference>
<dbReference type="InterPro" id="IPR001466">
    <property type="entry name" value="Beta-lactam-related"/>
</dbReference>
<evidence type="ECO:0000256" key="1">
    <source>
        <dbReference type="SAM" id="Phobius"/>
    </source>
</evidence>
<dbReference type="EMBL" id="RXFT01000002">
    <property type="protein sequence ID" value="RUR66876.1"/>
    <property type="molecule type" value="Genomic_DNA"/>
</dbReference>
<keyword evidence="1" id="KW-1133">Transmembrane helix</keyword>
<sequence length="384" mass="44021">MGRARLVVYLLLIALIFLPWLAWEKDRNMVRRWLYPVRAHLAAWSTDCNARTAPWLKELARRLPTQLDSPANQLVFVDSTGKQASCVNGWKGLPLVSGRVTDDTRFRLASLSKLVAFMGLTHEKAEPRSAWLDVPLVQALSISPPFKDKRISQIRIRQLLNHSAGFDRLQAEDPMVVRNKKPWCPEDVSQLAQIPLQFAPGERYAYANLDYCLASVAYQRRFGHSLWDALEQGLHISRYGLDYLDRADSPVEYNFMHNEFYGPDFVRYFDWTALRASMGMTGNAQGLARFVIDHRPLLDLAREMRDNSIRCDETKPENCQDGFLERRRVGSTQIWVQRGYLYGMSALFLMDATGNFLIWLGAGDMNPPLLAYEYVEAGFLKALH</sequence>
<dbReference type="InterPro" id="IPR050789">
    <property type="entry name" value="Diverse_Enzym_Activities"/>
</dbReference>
<evidence type="ECO:0000259" key="2">
    <source>
        <dbReference type="Pfam" id="PF00144"/>
    </source>
</evidence>
<dbReference type="GO" id="GO:0016787">
    <property type="term" value="F:hydrolase activity"/>
    <property type="evidence" value="ECO:0007669"/>
    <property type="project" value="UniProtKB-KW"/>
</dbReference>
<evidence type="ECO:0000313" key="3">
    <source>
        <dbReference type="EMBL" id="RUR66876.1"/>
    </source>
</evidence>
<evidence type="ECO:0000313" key="4">
    <source>
        <dbReference type="Proteomes" id="UP000281118"/>
    </source>
</evidence>